<dbReference type="EMBL" id="AZBU02000001">
    <property type="protein sequence ID" value="TMS38024.1"/>
    <property type="molecule type" value="Genomic_DNA"/>
</dbReference>
<sequence length="137" mass="15861">MCAFVMKKSCAWRFRSGSDQITEGDNGEIETDTLWRAVFAIHQRLFTQNAEYMDGKLANSGRGFRRRRALGEAWKKTIRASEAKKRLRRVVFPGRMRFSRDNKCVVSFTCDNISESEWNKRKMKNGASDSSRHSSLN</sequence>
<gene>
    <name evidence="1" type="ORF">L596_004839</name>
</gene>
<proteinExistence type="predicted"/>
<reference evidence="1 2" key="2">
    <citation type="journal article" date="2019" name="G3 (Bethesda)">
        <title>Hybrid Assembly of the Genome of the Entomopathogenic Nematode Steinernema carpocapsae Identifies the X-Chromosome.</title>
        <authorList>
            <person name="Serra L."/>
            <person name="Macchietto M."/>
            <person name="Macias-Munoz A."/>
            <person name="McGill C.J."/>
            <person name="Rodriguez I.M."/>
            <person name="Rodriguez B."/>
            <person name="Murad R."/>
            <person name="Mortazavi A."/>
        </authorList>
    </citation>
    <scope>NUCLEOTIDE SEQUENCE [LARGE SCALE GENOMIC DNA]</scope>
    <source>
        <strain evidence="1 2">ALL</strain>
    </source>
</reference>
<dbReference type="AlphaFoldDB" id="A0A4U8UY42"/>
<protein>
    <submittedName>
        <fullName evidence="1">Uncharacterized protein</fullName>
    </submittedName>
</protein>
<comment type="caution">
    <text evidence="1">The sequence shown here is derived from an EMBL/GenBank/DDBJ whole genome shotgun (WGS) entry which is preliminary data.</text>
</comment>
<keyword evidence="2" id="KW-1185">Reference proteome</keyword>
<organism evidence="1 2">
    <name type="scientific">Steinernema carpocapsae</name>
    <name type="common">Entomopathogenic nematode</name>
    <dbReference type="NCBI Taxonomy" id="34508"/>
    <lineage>
        <taxon>Eukaryota</taxon>
        <taxon>Metazoa</taxon>
        <taxon>Ecdysozoa</taxon>
        <taxon>Nematoda</taxon>
        <taxon>Chromadorea</taxon>
        <taxon>Rhabditida</taxon>
        <taxon>Tylenchina</taxon>
        <taxon>Panagrolaimomorpha</taxon>
        <taxon>Strongyloidoidea</taxon>
        <taxon>Steinernematidae</taxon>
        <taxon>Steinernema</taxon>
    </lineage>
</organism>
<name>A0A4U8UY42_STECR</name>
<evidence type="ECO:0000313" key="1">
    <source>
        <dbReference type="EMBL" id="TMS38024.1"/>
    </source>
</evidence>
<accession>A0A4U8UY42</accession>
<evidence type="ECO:0000313" key="2">
    <source>
        <dbReference type="Proteomes" id="UP000298663"/>
    </source>
</evidence>
<reference evidence="1 2" key="1">
    <citation type="journal article" date="2015" name="Genome Biol.">
        <title>Comparative genomics of Steinernema reveals deeply conserved gene regulatory networks.</title>
        <authorList>
            <person name="Dillman A.R."/>
            <person name="Macchietto M."/>
            <person name="Porter C.F."/>
            <person name="Rogers A."/>
            <person name="Williams B."/>
            <person name="Antoshechkin I."/>
            <person name="Lee M.M."/>
            <person name="Goodwin Z."/>
            <person name="Lu X."/>
            <person name="Lewis E.E."/>
            <person name="Goodrich-Blair H."/>
            <person name="Stock S.P."/>
            <person name="Adams B.J."/>
            <person name="Sternberg P.W."/>
            <person name="Mortazavi A."/>
        </authorList>
    </citation>
    <scope>NUCLEOTIDE SEQUENCE [LARGE SCALE GENOMIC DNA]</scope>
    <source>
        <strain evidence="1 2">ALL</strain>
    </source>
</reference>
<dbReference type="Proteomes" id="UP000298663">
    <property type="component" value="Unassembled WGS sequence"/>
</dbReference>